<dbReference type="Proteomes" id="UP000323506">
    <property type="component" value="Chromosome A11"/>
</dbReference>
<dbReference type="GO" id="GO:0007165">
    <property type="term" value="P:signal transduction"/>
    <property type="evidence" value="ECO:0007669"/>
    <property type="project" value="InterPro"/>
</dbReference>
<dbReference type="SMART" id="SM00369">
    <property type="entry name" value="LRR_TYP"/>
    <property type="match status" value="3"/>
</dbReference>
<dbReference type="AlphaFoldDB" id="A0A5D2ESX5"/>
<reference evidence="10 11" key="1">
    <citation type="submission" date="2019-06" db="EMBL/GenBank/DDBJ databases">
        <title>WGS assembly of Gossypium darwinii.</title>
        <authorList>
            <person name="Chen Z.J."/>
            <person name="Sreedasyam A."/>
            <person name="Ando A."/>
            <person name="Song Q."/>
            <person name="De L."/>
            <person name="Hulse-Kemp A."/>
            <person name="Ding M."/>
            <person name="Ye W."/>
            <person name="Kirkbride R."/>
            <person name="Jenkins J."/>
            <person name="Plott C."/>
            <person name="Lovell J."/>
            <person name="Lin Y.-M."/>
            <person name="Vaughn R."/>
            <person name="Liu B."/>
            <person name="Li W."/>
            <person name="Simpson S."/>
            <person name="Scheffler B."/>
            <person name="Saski C."/>
            <person name="Grover C."/>
            <person name="Hu G."/>
            <person name="Conover J."/>
            <person name="Carlson J."/>
            <person name="Shu S."/>
            <person name="Boston L."/>
            <person name="Williams M."/>
            <person name="Peterson D."/>
            <person name="Mcgee K."/>
            <person name="Jones D."/>
            <person name="Wendel J."/>
            <person name="Stelly D."/>
            <person name="Grimwood J."/>
            <person name="Schmutz J."/>
        </authorList>
    </citation>
    <scope>NUCLEOTIDE SEQUENCE [LARGE SCALE GENOMIC DNA]</scope>
    <source>
        <strain evidence="10">1808015.09</strain>
    </source>
</reference>
<dbReference type="SMART" id="SM00255">
    <property type="entry name" value="TIR"/>
    <property type="match status" value="1"/>
</dbReference>
<dbReference type="InterPro" id="IPR027417">
    <property type="entry name" value="P-loop_NTPase"/>
</dbReference>
<keyword evidence="5" id="KW-0611">Plant defense</keyword>
<dbReference type="InterPro" id="IPR002182">
    <property type="entry name" value="NB-ARC"/>
</dbReference>
<dbReference type="Pfam" id="PF23282">
    <property type="entry name" value="WHD_ROQ1"/>
    <property type="match status" value="1"/>
</dbReference>
<accession>A0A5D2ESX5</accession>
<dbReference type="GO" id="GO:0061809">
    <property type="term" value="F:NAD+ nucleosidase activity, cyclic ADP-ribose generating"/>
    <property type="evidence" value="ECO:0007669"/>
    <property type="project" value="UniProtKB-EC"/>
</dbReference>
<dbReference type="InterPro" id="IPR035897">
    <property type="entry name" value="Toll_tir_struct_dom_sf"/>
</dbReference>
<evidence type="ECO:0000256" key="2">
    <source>
        <dbReference type="ARBA" id="ARBA00022614"/>
    </source>
</evidence>
<dbReference type="PANTHER" id="PTHR11017:SF559">
    <property type="entry name" value="DISEASE RESISTANCE PROTEIN CHL1"/>
    <property type="match status" value="1"/>
</dbReference>
<dbReference type="InterPro" id="IPR032675">
    <property type="entry name" value="LRR_dom_sf"/>
</dbReference>
<gene>
    <name evidence="10" type="ORF">ES288_A11G349600v1</name>
</gene>
<dbReference type="InterPro" id="IPR045344">
    <property type="entry name" value="C-JID"/>
</dbReference>
<evidence type="ECO:0000313" key="10">
    <source>
        <dbReference type="EMBL" id="TYG96425.1"/>
    </source>
</evidence>
<protein>
    <recommendedName>
        <fullName evidence="1">ADP-ribosyl cyclase/cyclic ADP-ribose hydrolase</fullName>
        <ecNumber evidence="1">3.2.2.6</ecNumber>
    </recommendedName>
</protein>
<evidence type="ECO:0000313" key="11">
    <source>
        <dbReference type="Proteomes" id="UP000323506"/>
    </source>
</evidence>
<dbReference type="PROSITE" id="PS50104">
    <property type="entry name" value="TIR"/>
    <property type="match status" value="1"/>
</dbReference>
<evidence type="ECO:0000256" key="4">
    <source>
        <dbReference type="ARBA" id="ARBA00022801"/>
    </source>
</evidence>
<keyword evidence="8" id="KW-0175">Coiled coil</keyword>
<evidence type="ECO:0000256" key="8">
    <source>
        <dbReference type="SAM" id="Coils"/>
    </source>
</evidence>
<evidence type="ECO:0000259" key="9">
    <source>
        <dbReference type="PROSITE" id="PS50104"/>
    </source>
</evidence>
<name>A0A5D2ESX5_GOSDA</name>
<dbReference type="SUPFAM" id="SSF52540">
    <property type="entry name" value="P-loop containing nucleoside triphosphate hydrolases"/>
    <property type="match status" value="1"/>
</dbReference>
<dbReference type="Pfam" id="PF00931">
    <property type="entry name" value="NB-ARC"/>
    <property type="match status" value="1"/>
</dbReference>
<dbReference type="PROSITE" id="PS51450">
    <property type="entry name" value="LRR"/>
    <property type="match status" value="1"/>
</dbReference>
<feature type="coiled-coil region" evidence="8">
    <location>
        <begin position="121"/>
        <end position="148"/>
    </location>
</feature>
<dbReference type="PRINTS" id="PR00364">
    <property type="entry name" value="DISEASERSIST"/>
</dbReference>
<dbReference type="Pfam" id="PF20160">
    <property type="entry name" value="C-JID"/>
    <property type="match status" value="1"/>
</dbReference>
<proteinExistence type="predicted"/>
<dbReference type="PANTHER" id="PTHR11017">
    <property type="entry name" value="LEUCINE-RICH REPEAT-CONTAINING PROTEIN"/>
    <property type="match status" value="1"/>
</dbReference>
<dbReference type="GO" id="GO:0043531">
    <property type="term" value="F:ADP binding"/>
    <property type="evidence" value="ECO:0007669"/>
    <property type="project" value="InterPro"/>
</dbReference>
<dbReference type="Pfam" id="PF00560">
    <property type="entry name" value="LRR_1"/>
    <property type="match status" value="2"/>
</dbReference>
<dbReference type="SUPFAM" id="SSF52058">
    <property type="entry name" value="L domain-like"/>
    <property type="match status" value="1"/>
</dbReference>
<dbReference type="Gene3D" id="3.40.50.10140">
    <property type="entry name" value="Toll/interleukin-1 receptor homology (TIR) domain"/>
    <property type="match status" value="1"/>
</dbReference>
<dbReference type="InterPro" id="IPR058192">
    <property type="entry name" value="WHD_ROQ1-like"/>
</dbReference>
<keyword evidence="3" id="KW-0677">Repeat</keyword>
<dbReference type="SUPFAM" id="SSF52200">
    <property type="entry name" value="Toll/Interleukin receptor TIR domain"/>
    <property type="match status" value="1"/>
</dbReference>
<evidence type="ECO:0000256" key="7">
    <source>
        <dbReference type="ARBA" id="ARBA00047304"/>
    </source>
</evidence>
<keyword evidence="11" id="KW-1185">Reference proteome</keyword>
<evidence type="ECO:0000256" key="3">
    <source>
        <dbReference type="ARBA" id="ARBA00022737"/>
    </source>
</evidence>
<evidence type="ECO:0000256" key="5">
    <source>
        <dbReference type="ARBA" id="ARBA00022821"/>
    </source>
</evidence>
<dbReference type="Pfam" id="PF01582">
    <property type="entry name" value="TIR"/>
    <property type="match status" value="1"/>
</dbReference>
<dbReference type="SUPFAM" id="SSF46785">
    <property type="entry name" value="Winged helix' DNA-binding domain"/>
    <property type="match status" value="1"/>
</dbReference>
<evidence type="ECO:0000256" key="1">
    <source>
        <dbReference type="ARBA" id="ARBA00011982"/>
    </source>
</evidence>
<dbReference type="GO" id="GO:0006952">
    <property type="term" value="P:defense response"/>
    <property type="evidence" value="ECO:0007669"/>
    <property type="project" value="UniProtKB-KW"/>
</dbReference>
<dbReference type="InterPro" id="IPR000157">
    <property type="entry name" value="TIR_dom"/>
</dbReference>
<organism evidence="10 11">
    <name type="scientific">Gossypium darwinii</name>
    <name type="common">Darwin's cotton</name>
    <name type="synonym">Gossypium barbadense var. darwinii</name>
    <dbReference type="NCBI Taxonomy" id="34276"/>
    <lineage>
        <taxon>Eukaryota</taxon>
        <taxon>Viridiplantae</taxon>
        <taxon>Streptophyta</taxon>
        <taxon>Embryophyta</taxon>
        <taxon>Tracheophyta</taxon>
        <taxon>Spermatophyta</taxon>
        <taxon>Magnoliopsida</taxon>
        <taxon>eudicotyledons</taxon>
        <taxon>Gunneridae</taxon>
        <taxon>Pentapetalae</taxon>
        <taxon>rosids</taxon>
        <taxon>malvids</taxon>
        <taxon>Malvales</taxon>
        <taxon>Malvaceae</taxon>
        <taxon>Malvoideae</taxon>
        <taxon>Gossypium</taxon>
    </lineage>
</organism>
<dbReference type="InterPro" id="IPR036390">
    <property type="entry name" value="WH_DNA-bd_sf"/>
</dbReference>
<keyword evidence="2" id="KW-0433">Leucine-rich repeat</keyword>
<dbReference type="InterPro" id="IPR044974">
    <property type="entry name" value="Disease_R_plants"/>
</dbReference>
<feature type="domain" description="TIR" evidence="9">
    <location>
        <begin position="14"/>
        <end position="180"/>
    </location>
</feature>
<dbReference type="InterPro" id="IPR001611">
    <property type="entry name" value="Leu-rich_rpt"/>
</dbReference>
<dbReference type="Gene3D" id="3.80.10.10">
    <property type="entry name" value="Ribonuclease Inhibitor"/>
    <property type="match status" value="2"/>
</dbReference>
<dbReference type="EMBL" id="CM017698">
    <property type="protein sequence ID" value="TYG96425.1"/>
    <property type="molecule type" value="Genomic_DNA"/>
</dbReference>
<dbReference type="EC" id="3.2.2.6" evidence="1"/>
<dbReference type="Gene3D" id="3.40.50.300">
    <property type="entry name" value="P-loop containing nucleotide triphosphate hydrolases"/>
    <property type="match status" value="1"/>
</dbReference>
<comment type="catalytic activity">
    <reaction evidence="7">
        <text>NAD(+) + H2O = ADP-D-ribose + nicotinamide + H(+)</text>
        <dbReference type="Rhea" id="RHEA:16301"/>
        <dbReference type="ChEBI" id="CHEBI:15377"/>
        <dbReference type="ChEBI" id="CHEBI:15378"/>
        <dbReference type="ChEBI" id="CHEBI:17154"/>
        <dbReference type="ChEBI" id="CHEBI:57540"/>
        <dbReference type="ChEBI" id="CHEBI:57967"/>
        <dbReference type="EC" id="3.2.2.6"/>
    </reaction>
    <physiologicalReaction direction="left-to-right" evidence="7">
        <dbReference type="Rhea" id="RHEA:16302"/>
    </physiologicalReaction>
</comment>
<evidence type="ECO:0000256" key="6">
    <source>
        <dbReference type="ARBA" id="ARBA00023027"/>
    </source>
</evidence>
<keyword evidence="6" id="KW-0520">NAD</keyword>
<dbReference type="FunFam" id="3.40.50.10140:FF:000007">
    <property type="entry name" value="Disease resistance protein (TIR-NBS-LRR class)"/>
    <property type="match status" value="1"/>
</dbReference>
<dbReference type="InterPro" id="IPR003591">
    <property type="entry name" value="Leu-rich_rpt_typical-subtyp"/>
</dbReference>
<keyword evidence="4" id="KW-0378">Hydrolase</keyword>
<sequence length="1089" mass="124442">MLSLPLTSSSISRKKYDVFLSFRGEDTRKNFTGHLYEALKSSGIVTFRDDPKLEAGEEIAPELCKAIQQSWCSVIIFSKTYAFSGWCLEELAEIVQQKNANGHKVFPIFYDVDPSDLRNQKEKVEEAFAKHEERYKEDKDKIQKWRNALAEVAKIKGWHLHNGNEPEFVGDIVKKISAKLCQTYPIVRDELVGISLPLEELYSKINIGEDDVRIIGICGMSGIGKCFLADIREVSNKHGLVSLQKQLLFQILPNECFNFFNVHEGNAIISRRLSSEKVLVVLDDVDNLQHLKYLVGRRDWFSLGSRIIVTTRDEHLLRSYRIDDVYKPTTLNPNDALRLFNLKAFDGDTMSKYDFIELSEHVRYAGGLPLALEVLGSFLCGRDIKKRRIYLDIACFFNGEKKDLVMKVLHGCEFFPDIGIDILIKKSLIKVSDDNQYLRIHALLQEMGRKIVEEKCVGEPGKRCRLWKERDVHHVLTKNTWKENLKDGKLELKDGKLNRKYISLLTIAWYCEKESSKMLNLSADTFSKMKNLRLLKVLCLSNCDYLKYLSNELRLLDWTGYPLRYLPSSFQPNNLVALLLPYSHIKQLWKGNKFLYKLKIMNLKGSQNLIKTPDFTTASNLEILILEGCTKLVDVHPSIGVLKSLKLLNLRDCKSFRTLPTKIEMESLETLILSGCSSLVRFLEIDGKMKRLKTLDLSGCYRVIQGRRMTPMAPMFPLLSGLSSLQRLNLRDCNLCEGDIPRDISGLSSLKHLDLSGNNFISIPASLTGLSKVGFLELSNCNICTLGEGDIPRDISGLSSLVHLGLSGNSFISMPASLTRLSKLQFLGLSYCKMLKSLPEIPRRVGQVWIDGCSSLEVCNLVDSAAFRAINCFKLAENMNALTIREVCNLVGSGAFRAINCFKLAENMNALTLLKKELKAFANSRKMFDIMMPGSEIPEWFSNQESGSLIMIRLPINLRRDSQWIGVACCCIFSSNDASRDEKQRISFRAYIYCRNSEQASCNRSIFRGRNDRRIDWSGWGLREPIMKDHLFLRYWSRDKLYPSSENKYNDCETTNLWATHCLDKKCDELNVSFSERVYEKDLEEIKEL</sequence>